<keyword evidence="8" id="KW-1185">Reference proteome</keyword>
<feature type="domain" description="EamA" evidence="6">
    <location>
        <begin position="7"/>
        <end position="135"/>
    </location>
</feature>
<dbReference type="InterPro" id="IPR000620">
    <property type="entry name" value="EamA_dom"/>
</dbReference>
<dbReference type="PANTHER" id="PTHR22911">
    <property type="entry name" value="ACYL-MALONYL CONDENSING ENZYME-RELATED"/>
    <property type="match status" value="1"/>
</dbReference>
<dbReference type="Proteomes" id="UP001385389">
    <property type="component" value="Chromosome"/>
</dbReference>
<accession>A0ABZ2J4H2</accession>
<evidence type="ECO:0000313" key="8">
    <source>
        <dbReference type="Proteomes" id="UP001385389"/>
    </source>
</evidence>
<evidence type="ECO:0000313" key="7">
    <source>
        <dbReference type="EMBL" id="WWX23295.1"/>
    </source>
</evidence>
<proteinExistence type="predicted"/>
<feature type="transmembrane region" description="Helical" evidence="5">
    <location>
        <begin position="37"/>
        <end position="54"/>
    </location>
</feature>
<gene>
    <name evidence="7" type="ORF">V8V93_03605</name>
</gene>
<feature type="transmembrane region" description="Helical" evidence="5">
    <location>
        <begin position="264"/>
        <end position="281"/>
    </location>
</feature>
<evidence type="ECO:0000259" key="6">
    <source>
        <dbReference type="Pfam" id="PF00892"/>
    </source>
</evidence>
<feature type="domain" description="EamA" evidence="6">
    <location>
        <begin position="152"/>
        <end position="280"/>
    </location>
</feature>
<feature type="transmembrane region" description="Helical" evidence="5">
    <location>
        <begin position="183"/>
        <end position="204"/>
    </location>
</feature>
<keyword evidence="2 5" id="KW-0812">Transmembrane</keyword>
<keyword evidence="4 5" id="KW-0472">Membrane</keyword>
<name>A0ABZ2J4H2_9BACT</name>
<evidence type="ECO:0000256" key="4">
    <source>
        <dbReference type="ARBA" id="ARBA00023136"/>
    </source>
</evidence>
<evidence type="ECO:0000256" key="2">
    <source>
        <dbReference type="ARBA" id="ARBA00022692"/>
    </source>
</evidence>
<keyword evidence="3 5" id="KW-1133">Transmembrane helix</keyword>
<dbReference type="RefSeq" id="WP_338669009.1">
    <property type="nucleotide sequence ID" value="NZ_CP146609.1"/>
</dbReference>
<feature type="transmembrane region" description="Helical" evidence="5">
    <location>
        <begin position="152"/>
        <end position="171"/>
    </location>
</feature>
<feature type="transmembrane region" description="Helical" evidence="5">
    <location>
        <begin position="120"/>
        <end position="140"/>
    </location>
</feature>
<dbReference type="SUPFAM" id="SSF103481">
    <property type="entry name" value="Multidrug resistance efflux transporter EmrE"/>
    <property type="match status" value="2"/>
</dbReference>
<reference evidence="7 8" key="1">
    <citation type="submission" date="2024-03" db="EMBL/GenBank/DDBJ databases">
        <title>Phenotype and Genome Characterization of a Sulfate-Reducing Bacterium Pseudodesulfovibrio sp. strain 5S69, isolated from Petroleum Reservoir in Tatarstan (Russia).</title>
        <authorList>
            <person name="Bidzhieva S.K."/>
            <person name="Kadnikov V."/>
            <person name="Tourova T.P."/>
            <person name="Samigullina S.R."/>
            <person name="Sokolova D.S."/>
            <person name="Poltaraus A.B."/>
            <person name="Avtukh A.N."/>
            <person name="Tereshina V.M."/>
            <person name="Mardanov A.V."/>
            <person name="Nazina T.N."/>
        </authorList>
    </citation>
    <scope>NUCLEOTIDE SEQUENCE [LARGE SCALE GENOMIC DNA]</scope>
    <source>
        <strain evidence="7 8">5S69</strain>
    </source>
</reference>
<dbReference type="PANTHER" id="PTHR22911:SF6">
    <property type="entry name" value="SOLUTE CARRIER FAMILY 35 MEMBER G1"/>
    <property type="match status" value="1"/>
</dbReference>
<evidence type="ECO:0000256" key="3">
    <source>
        <dbReference type="ARBA" id="ARBA00022989"/>
    </source>
</evidence>
<feature type="transmembrane region" description="Helical" evidence="5">
    <location>
        <begin position="239"/>
        <end position="258"/>
    </location>
</feature>
<dbReference type="InterPro" id="IPR037185">
    <property type="entry name" value="EmrE-like"/>
</dbReference>
<organism evidence="7 8">
    <name type="scientific">Pseudodesulfovibrio methanolicus</name>
    <dbReference type="NCBI Taxonomy" id="3126690"/>
    <lineage>
        <taxon>Bacteria</taxon>
        <taxon>Pseudomonadati</taxon>
        <taxon>Thermodesulfobacteriota</taxon>
        <taxon>Desulfovibrionia</taxon>
        <taxon>Desulfovibrionales</taxon>
        <taxon>Desulfovibrionaceae</taxon>
    </lineage>
</organism>
<feature type="transmembrane region" description="Helical" evidence="5">
    <location>
        <begin position="66"/>
        <end position="88"/>
    </location>
</feature>
<comment type="subcellular location">
    <subcellularLocation>
        <location evidence="1">Membrane</location>
        <topology evidence="1">Multi-pass membrane protein</topology>
    </subcellularLocation>
</comment>
<feature type="transmembrane region" description="Helical" evidence="5">
    <location>
        <begin position="94"/>
        <end position="113"/>
    </location>
</feature>
<evidence type="ECO:0000256" key="5">
    <source>
        <dbReference type="SAM" id="Phobius"/>
    </source>
</evidence>
<sequence>MNFLTPGMRFMLLGTFFFSFGSLFVKLAGSRLPTMEILFFRGLIGVVLCLIMLRKSGAGMFGKRKFLLAARGLLGFGAMFADFYAIVHLPLADALVLIFSHPVTVALLAWLLMGETLSRGGVAAILASVTGVTLVCRPDFLFGAGSPDLDTWGLLAALLSVFLTSWAILAVRVLAKTERPAVVMLYPPIAISLLSPLFADGWVAPTLTEWGVLCGVGLFMNVGQFFMTKGYAIESAARISGVSTLEIVFAAMWGMMFLGEIPDLWTIGGGTLIVFGILLLGRSGVRERLREREAA</sequence>
<evidence type="ECO:0000256" key="1">
    <source>
        <dbReference type="ARBA" id="ARBA00004141"/>
    </source>
</evidence>
<dbReference type="EMBL" id="CP146609">
    <property type="protein sequence ID" value="WWX23295.1"/>
    <property type="molecule type" value="Genomic_DNA"/>
</dbReference>
<dbReference type="Pfam" id="PF00892">
    <property type="entry name" value="EamA"/>
    <property type="match status" value="2"/>
</dbReference>
<feature type="transmembrane region" description="Helical" evidence="5">
    <location>
        <begin position="210"/>
        <end position="227"/>
    </location>
</feature>
<protein>
    <submittedName>
        <fullName evidence="7">DMT family transporter</fullName>
    </submittedName>
</protein>